<dbReference type="AlphaFoldDB" id="G0TUN0"/>
<organism evidence="2">
    <name type="scientific">Trypanosoma vivax (strain Y486)</name>
    <dbReference type="NCBI Taxonomy" id="1055687"/>
    <lineage>
        <taxon>Eukaryota</taxon>
        <taxon>Discoba</taxon>
        <taxon>Euglenozoa</taxon>
        <taxon>Kinetoplastea</taxon>
        <taxon>Metakinetoplastina</taxon>
        <taxon>Trypanosomatida</taxon>
        <taxon>Trypanosomatidae</taxon>
        <taxon>Trypanosoma</taxon>
        <taxon>Duttonella</taxon>
    </lineage>
</organism>
<dbReference type="PANTHER" id="PTHR19851">
    <property type="entry name" value="OS02G0203500 PROTEIN"/>
    <property type="match status" value="1"/>
</dbReference>
<feature type="region of interest" description="Disordered" evidence="1">
    <location>
        <begin position="173"/>
        <end position="192"/>
    </location>
</feature>
<name>G0TUN0_TRYVY</name>
<dbReference type="EMBL" id="HE573020">
    <property type="protein sequence ID" value="CCC47665.1"/>
    <property type="molecule type" value="Genomic_DNA"/>
</dbReference>
<reference evidence="2" key="1">
    <citation type="journal article" date="2012" name="Proc. Natl. Acad. Sci. U.S.A.">
        <title>Antigenic diversity is generated by distinct evolutionary mechanisms in African trypanosome species.</title>
        <authorList>
            <person name="Jackson A.P."/>
            <person name="Berry A."/>
            <person name="Aslett M."/>
            <person name="Allison H.C."/>
            <person name="Burton P."/>
            <person name="Vavrova-Anderson J."/>
            <person name="Brown R."/>
            <person name="Browne H."/>
            <person name="Corton N."/>
            <person name="Hauser H."/>
            <person name="Gamble J."/>
            <person name="Gilderthorp R."/>
            <person name="Marcello L."/>
            <person name="McQuillan J."/>
            <person name="Otto T.D."/>
            <person name="Quail M.A."/>
            <person name="Sanders M.J."/>
            <person name="van Tonder A."/>
            <person name="Ginger M.L."/>
            <person name="Field M.C."/>
            <person name="Barry J.D."/>
            <person name="Hertz-Fowler C."/>
            <person name="Berriman M."/>
        </authorList>
    </citation>
    <scope>NUCLEOTIDE SEQUENCE</scope>
    <source>
        <strain evidence="2">Y486</strain>
    </source>
</reference>
<accession>G0TUN0</accession>
<evidence type="ECO:0000256" key="1">
    <source>
        <dbReference type="SAM" id="MobiDB-lite"/>
    </source>
</evidence>
<proteinExistence type="predicted"/>
<gene>
    <name evidence="2" type="ORF">TVY486_0403310</name>
</gene>
<protein>
    <submittedName>
        <fullName evidence="2">Uncharacterized protein</fullName>
    </submittedName>
</protein>
<dbReference type="PANTHER" id="PTHR19851:SF12">
    <property type="entry name" value="RNA-BINDING PROTEIN"/>
    <property type="match status" value="1"/>
</dbReference>
<evidence type="ECO:0000313" key="2">
    <source>
        <dbReference type="EMBL" id="CCC47665.1"/>
    </source>
</evidence>
<dbReference type="OMA" id="KCRRDNI"/>
<sequence>MQRNVTPSRGVPYNKQGAGTRPSSLVAAGIVANTTQLKGDATNRSDPRRLTFNNFATFNAREKKLPLDANDKSAPNTKLWQLPERVFFYCNKCRRDNIISDSIAIDSVHQIMLCVRCFTRIIRPRSYHPSRIVPFPSLLSWLNYVPSKVMEVSEDIASRPAEVVAPSADRVATPALTGGSRPTPIQSLPPSAMNMVPSPRSTTGQTGRDHQATIQQENTKHPCYRVWKSCVHGEMCMFRGAPYDLCICFLMGLCSGDEKCQLLHQHVFDLPNTAHPMPPQRREGDLEDPHSEWGKWVARKRNSPNSAEWQLWHNGPVSDLINVYAPVTVASEEKQNRGKSSVKLNFADISAALKGLQK</sequence>
<dbReference type="VEuPathDB" id="TriTrypDB:TvY486_0403310"/>
<feature type="region of interest" description="Disordered" evidence="1">
    <location>
        <begin position="1"/>
        <end position="21"/>
    </location>
</feature>